<dbReference type="InterPro" id="IPR012675">
    <property type="entry name" value="Beta-grasp_dom_sf"/>
</dbReference>
<dbReference type="InterPro" id="IPR015221">
    <property type="entry name" value="Urm1"/>
</dbReference>
<sequence length="106" mass="11425">MDIATDTNFNGQMKISLDLSGGLEWLVGGKKENIIDVPEGTTVHGLVLFLRDNLFGGDPKREFCAGDDLRPGILYLINDADFALVGEDHVLTANEQIALISTIHGG</sequence>
<evidence type="ECO:0000256" key="3">
    <source>
        <dbReference type="ARBA" id="ARBA00022694"/>
    </source>
</evidence>
<protein>
    <recommendedName>
        <fullName evidence="5">Ubiquitin-related modifier 1 homolog</fullName>
    </recommendedName>
</protein>
<dbReference type="Proteomes" id="UP000324800">
    <property type="component" value="Unassembled WGS sequence"/>
</dbReference>
<reference evidence="7 8" key="1">
    <citation type="submission" date="2019-03" db="EMBL/GenBank/DDBJ databases">
        <title>Single cell metagenomics reveals metabolic interactions within the superorganism composed of flagellate Streblomastix strix and complex community of Bacteroidetes bacteria on its surface.</title>
        <authorList>
            <person name="Treitli S.C."/>
            <person name="Kolisko M."/>
            <person name="Husnik F."/>
            <person name="Keeling P."/>
            <person name="Hampl V."/>
        </authorList>
    </citation>
    <scope>NUCLEOTIDE SEQUENCE [LARGE SCALE GENOMIC DNA]</scope>
    <source>
        <strain evidence="7">ST1C</strain>
    </source>
</reference>
<dbReference type="InterPro" id="IPR016155">
    <property type="entry name" value="Mopterin_synth/thiamin_S_b"/>
</dbReference>
<evidence type="ECO:0000256" key="4">
    <source>
        <dbReference type="ARBA" id="ARBA00022786"/>
    </source>
</evidence>
<keyword evidence="4 5" id="KW-0833">Ubl conjugation pathway</keyword>
<dbReference type="GO" id="GO:0032447">
    <property type="term" value="P:protein urmylation"/>
    <property type="evidence" value="ECO:0007669"/>
    <property type="project" value="UniProtKB-UniRule"/>
</dbReference>
<dbReference type="Gene3D" id="3.10.20.30">
    <property type="match status" value="1"/>
</dbReference>
<keyword evidence="2 5" id="KW-1017">Isopeptide bond</keyword>
<evidence type="ECO:0000256" key="6">
    <source>
        <dbReference type="RuleBase" id="RU361182"/>
    </source>
</evidence>
<keyword evidence="3 5" id="KW-0819">tRNA processing</keyword>
<evidence type="ECO:0000256" key="2">
    <source>
        <dbReference type="ARBA" id="ARBA00022499"/>
    </source>
</evidence>
<comment type="caution">
    <text evidence="7">The sequence shown here is derived from an EMBL/GenBank/DDBJ whole genome shotgun (WGS) entry which is preliminary data.</text>
</comment>
<gene>
    <name evidence="7" type="ORF">EZS28_018491</name>
</gene>
<comment type="similarity">
    <text evidence="5 6">Belongs to the URM1 family.</text>
</comment>
<dbReference type="UniPathway" id="UPA00988"/>
<evidence type="ECO:0000313" key="8">
    <source>
        <dbReference type="Proteomes" id="UP000324800"/>
    </source>
</evidence>
<feature type="modified residue" description="1-thioglycine" evidence="5">
    <location>
        <position position="106"/>
    </location>
</feature>
<dbReference type="EMBL" id="SNRW01005011">
    <property type="protein sequence ID" value="KAA6385984.1"/>
    <property type="molecule type" value="Genomic_DNA"/>
</dbReference>
<accession>A0A5J4VTI6</accession>
<dbReference type="PANTHER" id="PTHR14986">
    <property type="entry name" value="RURM1 PROTEIN"/>
    <property type="match status" value="1"/>
</dbReference>
<keyword evidence="1 5" id="KW-0963">Cytoplasm</keyword>
<comment type="PTM">
    <text evidence="5">C-terminal thiocarboxylation occurs in 2 steps, it is first acyl-adenylated (-COAMP) via the hesA/moeB/thiF part of the MOCS3/UBA4 homolog, then thiocarboxylated (-COSH) via the rhodanese domain of the MOCS3/UBA4 homolog.</text>
</comment>
<dbReference type="SUPFAM" id="SSF54285">
    <property type="entry name" value="MoaD/ThiS"/>
    <property type="match status" value="1"/>
</dbReference>
<name>A0A5J4VTI6_9EUKA</name>
<dbReference type="Pfam" id="PF09138">
    <property type="entry name" value="Urm1"/>
    <property type="match status" value="1"/>
</dbReference>
<organism evidence="7 8">
    <name type="scientific">Streblomastix strix</name>
    <dbReference type="NCBI Taxonomy" id="222440"/>
    <lineage>
        <taxon>Eukaryota</taxon>
        <taxon>Metamonada</taxon>
        <taxon>Preaxostyla</taxon>
        <taxon>Oxymonadida</taxon>
        <taxon>Streblomastigidae</taxon>
        <taxon>Streblomastix</taxon>
    </lineage>
</organism>
<evidence type="ECO:0000313" key="7">
    <source>
        <dbReference type="EMBL" id="KAA6385984.1"/>
    </source>
</evidence>
<dbReference type="GO" id="GO:0005829">
    <property type="term" value="C:cytosol"/>
    <property type="evidence" value="ECO:0007669"/>
    <property type="project" value="UniProtKB-UniRule"/>
</dbReference>
<feature type="cross-link" description="Glycyl lysine isopeptide (Gly-Lys) (interchain with K-? in acceptor proteins)" evidence="5">
    <location>
        <position position="106"/>
    </location>
</feature>
<dbReference type="AlphaFoldDB" id="A0A5J4VTI6"/>
<evidence type="ECO:0000256" key="1">
    <source>
        <dbReference type="ARBA" id="ARBA00022490"/>
    </source>
</evidence>
<comment type="pathway">
    <text evidence="5 6">tRNA modification; 5-methoxycarbonylmethyl-2-thiouridine-tRNA biosynthesis.</text>
</comment>
<comment type="function">
    <text evidence="5">Acts as a sulfur carrier required for 2-thiolation of mcm(5)S(2)U at tRNA wobble positions of cytosolic tRNA(Lys), tRNA(Glu) and tRNA(Gln). Serves as sulfur donor in tRNA 2-thiolation reaction by being thiocarboxylated (-COSH) at its C-terminus by the MOCS3/UBA4 homolog. The sulfur is then transferred to tRNA to form 2-thiolation of mcm(5)S(2)U. Also acts as a ubiquitin-like protein (UBL) that is covalently conjugated via an isopeptide bond to lysine residues of target proteins. The thiocarboxylated form serves as substrate for conjugation and oxidative stress specifically induces the formation of UBL-protein conjugates.</text>
</comment>
<comment type="subcellular location">
    <subcellularLocation>
        <location evidence="5 6">Cytoplasm</location>
    </subcellularLocation>
</comment>
<evidence type="ECO:0000256" key="5">
    <source>
        <dbReference type="HAMAP-Rule" id="MF_03048"/>
    </source>
</evidence>
<dbReference type="GO" id="GO:0002098">
    <property type="term" value="P:tRNA wobble uridine modification"/>
    <property type="evidence" value="ECO:0007669"/>
    <property type="project" value="UniProtKB-UniRule"/>
</dbReference>
<dbReference type="OrthoDB" id="10248987at2759"/>
<dbReference type="HAMAP" id="MF_03048">
    <property type="entry name" value="Urm1"/>
    <property type="match status" value="1"/>
</dbReference>
<dbReference type="GO" id="GO:0034227">
    <property type="term" value="P:tRNA thio-modification"/>
    <property type="evidence" value="ECO:0007669"/>
    <property type="project" value="UniProtKB-UniRule"/>
</dbReference>
<proteinExistence type="inferred from homology"/>